<keyword evidence="2" id="KW-1185">Reference proteome</keyword>
<proteinExistence type="predicted"/>
<organism evidence="1 2">
    <name type="scientific">Melipona bicolor</name>
    <dbReference type="NCBI Taxonomy" id="60889"/>
    <lineage>
        <taxon>Eukaryota</taxon>
        <taxon>Metazoa</taxon>
        <taxon>Ecdysozoa</taxon>
        <taxon>Arthropoda</taxon>
        <taxon>Hexapoda</taxon>
        <taxon>Insecta</taxon>
        <taxon>Pterygota</taxon>
        <taxon>Neoptera</taxon>
        <taxon>Endopterygota</taxon>
        <taxon>Hymenoptera</taxon>
        <taxon>Apocrita</taxon>
        <taxon>Aculeata</taxon>
        <taxon>Apoidea</taxon>
        <taxon>Anthophila</taxon>
        <taxon>Apidae</taxon>
        <taxon>Melipona</taxon>
    </lineage>
</organism>
<reference evidence="1" key="1">
    <citation type="submission" date="2021-10" db="EMBL/GenBank/DDBJ databases">
        <title>Melipona bicolor Genome sequencing and assembly.</title>
        <authorList>
            <person name="Araujo N.S."/>
            <person name="Arias M.C."/>
        </authorList>
    </citation>
    <scope>NUCLEOTIDE SEQUENCE</scope>
    <source>
        <strain evidence="1">USP_2M_L1-L4_2017</strain>
        <tissue evidence="1">Whole body</tissue>
    </source>
</reference>
<evidence type="ECO:0000313" key="1">
    <source>
        <dbReference type="EMBL" id="KAK1135620.1"/>
    </source>
</evidence>
<dbReference type="EMBL" id="JAHYIQ010000001">
    <property type="protein sequence ID" value="KAK1135620.1"/>
    <property type="molecule type" value="Genomic_DNA"/>
</dbReference>
<evidence type="ECO:0000313" key="2">
    <source>
        <dbReference type="Proteomes" id="UP001177670"/>
    </source>
</evidence>
<dbReference type="AlphaFoldDB" id="A0AA40KWL1"/>
<name>A0AA40KWL1_9HYME</name>
<sequence>QLTRITERLNGKPQGKVIIDILVNLFEHGRDLRVGFEVEQARDIRKLRLNKKQIDSKKD</sequence>
<gene>
    <name evidence="1" type="ORF">K0M31_000209</name>
</gene>
<protein>
    <submittedName>
        <fullName evidence="1">Uncharacterized protein</fullName>
    </submittedName>
</protein>
<accession>A0AA40KWL1</accession>
<comment type="caution">
    <text evidence="1">The sequence shown here is derived from an EMBL/GenBank/DDBJ whole genome shotgun (WGS) entry which is preliminary data.</text>
</comment>
<feature type="non-terminal residue" evidence="1">
    <location>
        <position position="1"/>
    </location>
</feature>
<dbReference type="Proteomes" id="UP001177670">
    <property type="component" value="Unassembled WGS sequence"/>
</dbReference>